<dbReference type="NCBIfam" id="NF001629">
    <property type="entry name" value="PRK00415.1"/>
    <property type="match status" value="1"/>
</dbReference>
<protein>
    <recommendedName>
        <fullName evidence="6">Small ribosomal subunit protein eS27</fullName>
    </recommendedName>
</protein>
<proteinExistence type="inferred from homology"/>
<feature type="binding site" evidence="6">
    <location>
        <position position="29"/>
    </location>
    <ligand>
        <name>Zn(2+)</name>
        <dbReference type="ChEBI" id="CHEBI:29105"/>
    </ligand>
</feature>
<keyword evidence="3 6" id="KW-0862">Zinc</keyword>
<evidence type="ECO:0000256" key="1">
    <source>
        <dbReference type="ARBA" id="ARBA00010919"/>
    </source>
</evidence>
<evidence type="ECO:0000256" key="5">
    <source>
        <dbReference type="ARBA" id="ARBA00023274"/>
    </source>
</evidence>
<accession>A0A7D5P2P5</accession>
<dbReference type="SUPFAM" id="SSF57829">
    <property type="entry name" value="Zn-binding ribosomal proteins"/>
    <property type="match status" value="1"/>
</dbReference>
<gene>
    <name evidence="6" type="primary">rps27e</name>
    <name evidence="7" type="ORF">HZS55_20050</name>
</gene>
<evidence type="ECO:0000313" key="8">
    <source>
        <dbReference type="Proteomes" id="UP000509667"/>
    </source>
</evidence>
<reference evidence="7 8" key="1">
    <citation type="submission" date="2020-07" db="EMBL/GenBank/DDBJ databases">
        <title>Halosimplex pelagicum sp. nov. and Halosimplex rubrum sp. nov., isolated from salted brown alga Laminaria, and emended description of the genus Halosimplex.</title>
        <authorList>
            <person name="Cui H."/>
        </authorList>
    </citation>
    <scope>NUCLEOTIDE SEQUENCE [LARGE SCALE GENOMIC DNA]</scope>
    <source>
        <strain evidence="7 8">R27</strain>
    </source>
</reference>
<comment type="similarity">
    <text evidence="1 6">Belongs to the eukaryotic ribosomal protein eS27 family.</text>
</comment>
<dbReference type="Pfam" id="PF01667">
    <property type="entry name" value="Ribosomal_S27e"/>
    <property type="match status" value="1"/>
</dbReference>
<comment type="cofactor">
    <cofactor evidence="6">
        <name>Zn(2+)</name>
        <dbReference type="ChEBI" id="CHEBI:29105"/>
    </cofactor>
    <text evidence="6">Binds 1 zinc ion per subunit.</text>
</comment>
<name>A0A7D5P2P5_9EURY</name>
<keyword evidence="5 6" id="KW-0687">Ribonucleoprotein</keyword>
<dbReference type="HAMAP" id="MF_00371">
    <property type="entry name" value="Ribosomal_eS27"/>
    <property type="match status" value="1"/>
</dbReference>
<dbReference type="GeneID" id="56080207"/>
<dbReference type="GO" id="GO:1990904">
    <property type="term" value="C:ribonucleoprotein complex"/>
    <property type="evidence" value="ECO:0007669"/>
    <property type="project" value="UniProtKB-KW"/>
</dbReference>
<dbReference type="GO" id="GO:0003735">
    <property type="term" value="F:structural constituent of ribosome"/>
    <property type="evidence" value="ECO:0007669"/>
    <property type="project" value="InterPro"/>
</dbReference>
<dbReference type="GO" id="GO:0005840">
    <property type="term" value="C:ribosome"/>
    <property type="evidence" value="ECO:0007669"/>
    <property type="project" value="UniProtKB-KW"/>
</dbReference>
<dbReference type="KEGG" id="hrr:HZS55_20050"/>
<feature type="zinc finger region" description="C4-type" evidence="6">
    <location>
        <begin position="10"/>
        <end position="32"/>
    </location>
</feature>
<dbReference type="GO" id="GO:0008270">
    <property type="term" value="F:zinc ion binding"/>
    <property type="evidence" value="ECO:0007669"/>
    <property type="project" value="UniProtKB-UniRule"/>
</dbReference>
<feature type="binding site" evidence="6">
    <location>
        <position position="32"/>
    </location>
    <ligand>
        <name>Zn(2+)</name>
        <dbReference type="ChEBI" id="CHEBI:29105"/>
    </ligand>
</feature>
<dbReference type="GO" id="GO:0006412">
    <property type="term" value="P:translation"/>
    <property type="evidence" value="ECO:0007669"/>
    <property type="project" value="UniProtKB-UniRule"/>
</dbReference>
<dbReference type="InterPro" id="IPR000592">
    <property type="entry name" value="Ribosomal_eS27"/>
</dbReference>
<dbReference type="OrthoDB" id="5718at2157"/>
<dbReference type="AlphaFoldDB" id="A0A7D5P2P5"/>
<evidence type="ECO:0000313" key="7">
    <source>
        <dbReference type="EMBL" id="QLH79446.1"/>
    </source>
</evidence>
<comment type="subunit">
    <text evidence="6">Part of the 30S ribosomal subunit.</text>
</comment>
<keyword evidence="4 6" id="KW-0689">Ribosomal protein</keyword>
<dbReference type="InterPro" id="IPR011332">
    <property type="entry name" value="Ribosomal_zn-bd"/>
</dbReference>
<evidence type="ECO:0000256" key="2">
    <source>
        <dbReference type="ARBA" id="ARBA00022771"/>
    </source>
</evidence>
<dbReference type="InterPro" id="IPR023407">
    <property type="entry name" value="Ribosomal_eS27_Zn-bd_dom_sf"/>
</dbReference>
<dbReference type="Proteomes" id="UP000509667">
    <property type="component" value="Chromosome"/>
</dbReference>
<sequence>MAGNFFSVACPDCENEQIVFGKAATEVACEVCGHTLARPTGGKATIEGEVLETVEAR</sequence>
<keyword evidence="6" id="KW-0479">Metal-binding</keyword>
<feature type="binding site" evidence="6">
    <location>
        <position position="10"/>
    </location>
    <ligand>
        <name>Zn(2+)</name>
        <dbReference type="ChEBI" id="CHEBI:29105"/>
    </ligand>
</feature>
<evidence type="ECO:0000256" key="6">
    <source>
        <dbReference type="HAMAP-Rule" id="MF_00371"/>
    </source>
</evidence>
<feature type="binding site" evidence="6">
    <location>
        <position position="13"/>
    </location>
    <ligand>
        <name>Zn(2+)</name>
        <dbReference type="ChEBI" id="CHEBI:29105"/>
    </ligand>
</feature>
<dbReference type="EMBL" id="CP058910">
    <property type="protein sequence ID" value="QLH79446.1"/>
    <property type="molecule type" value="Genomic_DNA"/>
</dbReference>
<keyword evidence="8" id="KW-1185">Reference proteome</keyword>
<evidence type="ECO:0000256" key="4">
    <source>
        <dbReference type="ARBA" id="ARBA00022980"/>
    </source>
</evidence>
<dbReference type="Gene3D" id="2.20.25.100">
    <property type="entry name" value="Zn-binding ribosomal proteins"/>
    <property type="match status" value="1"/>
</dbReference>
<keyword evidence="2 6" id="KW-0863">Zinc-finger</keyword>
<dbReference type="RefSeq" id="WP_179909312.1">
    <property type="nucleotide sequence ID" value="NZ_CP058910.1"/>
</dbReference>
<organism evidence="7 8">
    <name type="scientific">Halosimplex rubrum</name>
    <dbReference type="NCBI Taxonomy" id="869889"/>
    <lineage>
        <taxon>Archaea</taxon>
        <taxon>Methanobacteriati</taxon>
        <taxon>Methanobacteriota</taxon>
        <taxon>Stenosarchaea group</taxon>
        <taxon>Halobacteria</taxon>
        <taxon>Halobacteriales</taxon>
        <taxon>Haloarculaceae</taxon>
        <taxon>Halosimplex</taxon>
    </lineage>
</organism>
<evidence type="ECO:0000256" key="3">
    <source>
        <dbReference type="ARBA" id="ARBA00022833"/>
    </source>
</evidence>